<organism evidence="1 2">
    <name type="scientific">Melastoma candidum</name>
    <dbReference type="NCBI Taxonomy" id="119954"/>
    <lineage>
        <taxon>Eukaryota</taxon>
        <taxon>Viridiplantae</taxon>
        <taxon>Streptophyta</taxon>
        <taxon>Embryophyta</taxon>
        <taxon>Tracheophyta</taxon>
        <taxon>Spermatophyta</taxon>
        <taxon>Magnoliopsida</taxon>
        <taxon>eudicotyledons</taxon>
        <taxon>Gunneridae</taxon>
        <taxon>Pentapetalae</taxon>
        <taxon>rosids</taxon>
        <taxon>malvids</taxon>
        <taxon>Myrtales</taxon>
        <taxon>Melastomataceae</taxon>
        <taxon>Melastomatoideae</taxon>
        <taxon>Melastomateae</taxon>
        <taxon>Melastoma</taxon>
    </lineage>
</organism>
<protein>
    <submittedName>
        <fullName evidence="1">Uncharacterized protein</fullName>
    </submittedName>
</protein>
<sequence>MRPIITSSPRATPATAVAANVVALVIGTASEIGASRSRAKKATEADRLTRNGTEYCQNRRRSRQFFTEPTSFRRRVPPSAEDAAEDPWDWDQRIVPRRIRALVVPQISPTAIIL</sequence>
<gene>
    <name evidence="1" type="ORF">MLD38_014339</name>
</gene>
<proteinExistence type="predicted"/>
<keyword evidence="2" id="KW-1185">Reference proteome</keyword>
<name>A0ACB9RGN0_9MYRT</name>
<evidence type="ECO:0000313" key="1">
    <source>
        <dbReference type="EMBL" id="KAI4376593.1"/>
    </source>
</evidence>
<accession>A0ACB9RGN0</accession>
<evidence type="ECO:0000313" key="2">
    <source>
        <dbReference type="Proteomes" id="UP001057402"/>
    </source>
</evidence>
<dbReference type="EMBL" id="CM042883">
    <property type="protein sequence ID" value="KAI4376593.1"/>
    <property type="molecule type" value="Genomic_DNA"/>
</dbReference>
<comment type="caution">
    <text evidence="1">The sequence shown here is derived from an EMBL/GenBank/DDBJ whole genome shotgun (WGS) entry which is preliminary data.</text>
</comment>
<reference evidence="2" key="1">
    <citation type="journal article" date="2023" name="Front. Plant Sci.">
        <title>Chromosomal-level genome assembly of Melastoma candidum provides insights into trichome evolution.</title>
        <authorList>
            <person name="Zhong Y."/>
            <person name="Wu W."/>
            <person name="Sun C."/>
            <person name="Zou P."/>
            <person name="Liu Y."/>
            <person name="Dai S."/>
            <person name="Zhou R."/>
        </authorList>
    </citation>
    <scope>NUCLEOTIDE SEQUENCE [LARGE SCALE GENOMIC DNA]</scope>
</reference>
<dbReference type="Proteomes" id="UP001057402">
    <property type="component" value="Chromosome 4"/>
</dbReference>